<evidence type="ECO:0000256" key="16">
    <source>
        <dbReference type="ARBA" id="ARBA00043998"/>
    </source>
</evidence>
<evidence type="ECO:0000256" key="15">
    <source>
        <dbReference type="ARBA" id="ARBA00043984"/>
    </source>
</evidence>
<comment type="catalytic activity">
    <reaction evidence="17">
        <text>hydrogencarbonate + NH4(+) + 2 ATP = carbamoyl phosphate + 2 ADP + phosphate + 2 H(+)</text>
        <dbReference type="Rhea" id="RHEA:18029"/>
        <dbReference type="ChEBI" id="CHEBI:15378"/>
        <dbReference type="ChEBI" id="CHEBI:17544"/>
        <dbReference type="ChEBI" id="CHEBI:28938"/>
        <dbReference type="ChEBI" id="CHEBI:30616"/>
        <dbReference type="ChEBI" id="CHEBI:43474"/>
        <dbReference type="ChEBI" id="CHEBI:58228"/>
        <dbReference type="ChEBI" id="CHEBI:456216"/>
        <dbReference type="EC" id="6.3.4.16"/>
    </reaction>
</comment>
<dbReference type="FunFam" id="3.40.50.1380:FF:000005">
    <property type="entry name" value="CAD protein-like isoform X1"/>
    <property type="match status" value="1"/>
</dbReference>
<dbReference type="InterPro" id="IPR005483">
    <property type="entry name" value="CPSase_dom"/>
</dbReference>
<dbReference type="Pfam" id="PF00185">
    <property type="entry name" value="OTCace"/>
    <property type="match status" value="1"/>
</dbReference>
<comment type="similarity">
    <text evidence="15">In the N-terminal section; belongs to the CarA family.</text>
</comment>
<dbReference type="HAMAP" id="MF_01209">
    <property type="entry name" value="CPSase_S_chain"/>
    <property type="match status" value="1"/>
</dbReference>
<comment type="cofactor">
    <cofactor evidence="1">
        <name>Zn(2+)</name>
        <dbReference type="ChEBI" id="CHEBI:29105"/>
    </cofactor>
</comment>
<dbReference type="SUPFAM" id="SSF53671">
    <property type="entry name" value="Aspartate/ornithine carbamoyltransferase"/>
    <property type="match status" value="1"/>
</dbReference>
<dbReference type="InterPro" id="IPR036480">
    <property type="entry name" value="CarbP_synth_ssu_N_sf"/>
</dbReference>
<dbReference type="FunFam" id="3.50.30.20:FF:000002">
    <property type="entry name" value="Carbamoyl-phosphate synthase 1, mitochondrial"/>
    <property type="match status" value="1"/>
</dbReference>
<evidence type="ECO:0000256" key="18">
    <source>
        <dbReference type="ARBA" id="ARBA00048816"/>
    </source>
</evidence>
<proteinExistence type="inferred from homology"/>
<dbReference type="InterPro" id="IPR006131">
    <property type="entry name" value="Asp_carbamoyltransf_Asp/Orn-bd"/>
</dbReference>
<evidence type="ECO:0000256" key="7">
    <source>
        <dbReference type="ARBA" id="ARBA00022737"/>
    </source>
</evidence>
<evidence type="ECO:0000256" key="6">
    <source>
        <dbReference type="ARBA" id="ARBA00022723"/>
    </source>
</evidence>
<dbReference type="PROSITE" id="PS51855">
    <property type="entry name" value="MGS"/>
    <property type="match status" value="1"/>
</dbReference>
<dbReference type="FunFam" id="3.30.1490.20:FF:000001">
    <property type="entry name" value="Carbamoyl-phosphate synthase large chain"/>
    <property type="match status" value="1"/>
</dbReference>
<sequence>MSAVGNGVVERGAVGTQLLSTDGVVKGACCGRLVLADGTTFAGECFGALRSVAGEVVFQTGMVGYEQALTDPSYRKQLLVFTYPLIGNYGVPNEGLRDEHGLRRFFESDRVHVAGVVVMSYEQQYSHWNAVCSLGAWLERHGVVGIAGVDTRRLTQTIREHGSVLGRIVLDGQRDEQVPLVDPNQENLVAQVSCAQVRTYGAADAPLHVVAVDCGLKYNQLRCLLRRGCRVTVVPWDYDFNAEALSSCDGLFLSNGPGDPTMVSSTVAHIRTWLAARRPVFGICLGHQLLSLAAGCRTYKLKFGNRGQNIPCIDERTGRCYITSQNHGYAVDASTLPDGWRPLFTNANDGSNEGIIHGSLPFFSVQFHPEACAGPEDTEFLFDAFVAMMRSGQPPPPPSTVVTGSAAPAGNQRPVRKVLILGSGGLSIGQAGEFDYSGSQAVKAMREEGIYTVLINPNIATVQTSPGLADKVYFLPVDPDYVIKVAENERPDGMLLQFGGQTALNCGIELFKRDFFRRLDIRVLGTPIRTIMDTEDRELFNGRLAEIGEPFALSASACSVEQALQEAERIGYPVIARAAFALGGLGSGFANDAAELKALARKAFSASPQVLVERSMKGWKEIEYEVVRDAYDNCITVCNMENFDPLGVHTGESIVVAPSQTLSNAEYQMLRNSAIKTVRHLGVVGECNIQFALNPRSREYCIIEVNARLSRSSALASKATGYPLAFVAAKLALGKRLPDIRNSVTRETTACFEPSLDYLVVKMPRWDLRKFERVTPQLGSSMKSVGEVMAIGRTFEETIQKAIRMVRDYYVNGFEPGAEPYSDEEMCAPTEARILALASGLADGRTVDELHRKTQIDRWFLYRLERIAQFERELAARAQASPLADASSSSTDSWLSAGLLWRAKQLGFSDRQLGKIVGTTEVEVRKLRLKHALAPNVKQIDTVAAEFPAQTNYLYMTYSGGGPNQHDVPPDSRGTIVLGSGAYRIGSSVEFDWCAVSAIRTLRAQGACAIMINYNPETVSTDYDECDRLYFEELSFERVMDIHEREMAQGVVVSMGGQIPNNIAMALHRQGVRIYGTTPEMIDTAENRYKFSRLLDRLGVDQPRWKELTSIEDAKVFCETVGYPCLVRPSYVLSGAAMNVAYKPEDLERYLSEAAQVSREHPVVISKFILEAKEIDVDAVARKGELLIHFISEHVENAGVHSGDATLVLPAQDMEAETVRKIEDATRKIANALNVTGPMNIQFIAKNNEIKVIECNVRASRSFPFVSKTAGIDLAKIATKVMLGRTVVPYPVEASAAIPHVGVKVPMFSFTRLLGADPILGVEMASTGEVACYGETREEAYLKGLVAAGIRLPQRHICLSIGSYKEKLEFLESAKKLAALGFRLFATPGTADFLAEHDVSCTVVVWPSGEYRHDTLDVTKLIHDKMVDFFINLPSQNKLRRLSTFMSNGYLTRRTAVDFCVPLLTNIKCAKLLVRALARYGNRSPLPLQPHDARFSSRVITLPGLACLAAPWPVGGVDGAACFAALTEQALAGGFTVLSMAPSPPLLVTGAEELQAVRAQLRQQARCDYAVLARATRQNAAVLRRLAAEVAGLYISLPSSTAAAADGDQDENLEPWLAHLESWPPDKPVLVHADGSRGLSAMLFGAVVHSRAIHAHRIRRRADVTVVRAAKQRGIAVTCDVDVRDLLALPEQRGLRSTDVDALWESLDVIDAVTGPPDIILGMLLEAVHVGRLQMSWVQQRLVTFPMRLLGLAPSVPASAADASYIEVDIERAEARASEMTGEPYTYLLRGRLLRVVLRGRIAYLDGRVYAEPGSGRDGTEHAAAVTALEDKMEVKKAGVQRLFEGDDRLEDVERARRQVERRARDLDLAAPTPRRDGGGGSVSAAVPAPTPPLRRGLMASPVPAEEGGWRAPWGTSATPATASSGDHALIGRSVLSVSQFGRADLHALFGVAQEMRQMVSRMGMYDLLRGRVMALVFFEPSTRTASSFAAAMQRLGGTVIQMHDVSCSSVAKGESLEDTVRTMASYADVVVLRHPEAGSAVRAARHLPATPLINAGDGVGEHPTQALLDVFTIREELGTVNGLVITFVGDLKHGRTVHSLARLLSLYQVKVNYVSPRKLCMPSEVLDEVASRGVEQREHEQLDACLGETDCLYVTRVQRERFADREEYEAVKSRYVITPKTLTRAKERMIVMHPLPRVSEISAEVDSDPRAVYFRQVQYGVYVRMALLSMILGRS</sequence>
<dbReference type="GO" id="GO:0004087">
    <property type="term" value="F:carbamoyl-phosphate synthase (ammonia) activity"/>
    <property type="evidence" value="ECO:0007669"/>
    <property type="project" value="UniProtKB-EC"/>
</dbReference>
<evidence type="ECO:0000256" key="20">
    <source>
        <dbReference type="ARBA" id="ARBA00049534"/>
    </source>
</evidence>
<comment type="pathway">
    <text evidence="3">Pyrimidine metabolism; UMP biosynthesis via de novo pathway; (S)-dihydroorotate from bicarbonate: step 2/3.</text>
</comment>
<dbReference type="FunFam" id="3.30.470.20:FF:000004">
    <property type="entry name" value="Carbamoyl-phosphate synthase (glutamine-hydrolyzing)"/>
    <property type="match status" value="1"/>
</dbReference>
<dbReference type="PANTHER" id="PTHR11405:SF5">
    <property type="entry name" value="CAD PROTEIN"/>
    <property type="match status" value="1"/>
</dbReference>
<dbReference type="InterPro" id="IPR006274">
    <property type="entry name" value="CarbamoylP_synth_ssu"/>
</dbReference>
<feature type="domain" description="MGS-like" evidence="24">
    <location>
        <begin position="1348"/>
        <end position="1501"/>
    </location>
</feature>
<comment type="pathway">
    <text evidence="2">Pyrimidine metabolism; UMP biosynthesis via de novo pathway; (S)-dihydroorotate from bicarbonate: step 1/3.</text>
</comment>
<dbReference type="GO" id="GO:0006207">
    <property type="term" value="P:'de novo' pyrimidine nucleobase biosynthetic process"/>
    <property type="evidence" value="ECO:0007669"/>
    <property type="project" value="InterPro"/>
</dbReference>
<dbReference type="Gene3D" id="3.40.50.20">
    <property type="match status" value="2"/>
</dbReference>
<dbReference type="InterPro" id="IPR016185">
    <property type="entry name" value="PreATP-grasp_dom_sf"/>
</dbReference>
<dbReference type="PRINTS" id="PR00101">
    <property type="entry name" value="ATCASE"/>
</dbReference>
<evidence type="ECO:0008006" key="27">
    <source>
        <dbReference type="Google" id="ProtNLM"/>
    </source>
</evidence>
<dbReference type="NCBIfam" id="TIGR01368">
    <property type="entry name" value="CPSaseIIsmall"/>
    <property type="match status" value="1"/>
</dbReference>
<evidence type="ECO:0000259" key="23">
    <source>
        <dbReference type="PROSITE" id="PS50975"/>
    </source>
</evidence>
<dbReference type="InterPro" id="IPR005479">
    <property type="entry name" value="CPAse_ATP-bd"/>
</dbReference>
<comment type="caution">
    <text evidence="25">The sequence shown here is derived from an EMBL/GenBank/DDBJ whole genome shotgun (WGS) entry which is preliminary data.</text>
</comment>
<keyword evidence="12" id="KW-0511">Multifunctional enzyme</keyword>
<evidence type="ECO:0000256" key="19">
    <source>
        <dbReference type="ARBA" id="ARBA00048859"/>
    </source>
</evidence>
<dbReference type="PRINTS" id="PR00098">
    <property type="entry name" value="CPSASE"/>
</dbReference>
<dbReference type="InterPro" id="IPR002082">
    <property type="entry name" value="Asp_carbamoyltransf"/>
</dbReference>
<feature type="compositionally biased region" description="Polar residues" evidence="22">
    <location>
        <begin position="1916"/>
        <end position="1925"/>
    </location>
</feature>
<dbReference type="GO" id="GO:0004088">
    <property type="term" value="F:carbamoyl-phosphate synthase (glutamine-hydrolyzing) activity"/>
    <property type="evidence" value="ECO:0007669"/>
    <property type="project" value="UniProtKB-EC"/>
</dbReference>
<dbReference type="Gene3D" id="1.10.1030.10">
    <property type="entry name" value="Carbamoyl-phosphate synthetase, large subunit oligomerisation domain"/>
    <property type="match status" value="1"/>
</dbReference>
<dbReference type="PROSITE" id="PS50975">
    <property type="entry name" value="ATP_GRASP"/>
    <property type="match status" value="2"/>
</dbReference>
<keyword evidence="10 21" id="KW-0067">ATP-binding</keyword>
<evidence type="ECO:0000256" key="13">
    <source>
        <dbReference type="ARBA" id="ARBA00043968"/>
    </source>
</evidence>
<dbReference type="Gene3D" id="3.20.20.140">
    <property type="entry name" value="Metal-dependent hydrolases"/>
    <property type="match status" value="1"/>
</dbReference>
<keyword evidence="8 21" id="KW-0547">Nucleotide-binding</keyword>
<dbReference type="SMART" id="SM01097">
    <property type="entry name" value="CPSase_sm_chain"/>
    <property type="match status" value="1"/>
</dbReference>
<dbReference type="NCBIfam" id="TIGR00670">
    <property type="entry name" value="asp_carb_tr"/>
    <property type="match status" value="1"/>
</dbReference>
<dbReference type="NCBIfam" id="TIGR01369">
    <property type="entry name" value="CPSaseII_lrg"/>
    <property type="match status" value="1"/>
</dbReference>
<dbReference type="InterPro" id="IPR011761">
    <property type="entry name" value="ATP-grasp"/>
</dbReference>
<dbReference type="InterPro" id="IPR029062">
    <property type="entry name" value="Class_I_gatase-like"/>
</dbReference>
<comment type="catalytic activity">
    <reaction evidence="19">
        <text>carbamoyl phosphate + L-aspartate = N-carbamoyl-L-aspartate + phosphate + H(+)</text>
        <dbReference type="Rhea" id="RHEA:20013"/>
        <dbReference type="ChEBI" id="CHEBI:15378"/>
        <dbReference type="ChEBI" id="CHEBI:29991"/>
        <dbReference type="ChEBI" id="CHEBI:32814"/>
        <dbReference type="ChEBI" id="CHEBI:43474"/>
        <dbReference type="ChEBI" id="CHEBI:58228"/>
        <dbReference type="EC" id="2.1.3.2"/>
    </reaction>
</comment>
<dbReference type="InterPro" id="IPR006275">
    <property type="entry name" value="CPSase_lsu"/>
</dbReference>
<dbReference type="PRINTS" id="PR00099">
    <property type="entry name" value="CPSGATASE"/>
</dbReference>
<dbReference type="FunFam" id="3.40.50.20:FF:000002">
    <property type="entry name" value="Carbamoyl-phosphate synthase large chain"/>
    <property type="match status" value="1"/>
</dbReference>
<dbReference type="GO" id="GO:0005951">
    <property type="term" value="C:carbamoyl-phosphate synthase complex"/>
    <property type="evidence" value="ECO:0007669"/>
    <property type="project" value="TreeGrafter"/>
</dbReference>
<dbReference type="GO" id="GO:0004070">
    <property type="term" value="F:aspartate carbamoyltransferase activity"/>
    <property type="evidence" value="ECO:0007669"/>
    <property type="project" value="UniProtKB-EC"/>
</dbReference>
<dbReference type="GO" id="GO:0004359">
    <property type="term" value="F:glutaminase activity"/>
    <property type="evidence" value="ECO:0007669"/>
    <property type="project" value="UniProtKB-EC"/>
</dbReference>
<gene>
    <name evidence="25" type="ORF">CDCA_CDCA10G2983</name>
</gene>
<dbReference type="Pfam" id="PF25596">
    <property type="entry name" value="CPSase_L_D1"/>
    <property type="match status" value="2"/>
</dbReference>
<dbReference type="SUPFAM" id="SSF52335">
    <property type="entry name" value="Methylglyoxal synthase-like"/>
    <property type="match status" value="1"/>
</dbReference>
<dbReference type="InterPro" id="IPR006130">
    <property type="entry name" value="Asp/Orn_carbamoylTrfase"/>
</dbReference>
<dbReference type="GO" id="GO:0005524">
    <property type="term" value="F:ATP binding"/>
    <property type="evidence" value="ECO:0007669"/>
    <property type="project" value="UniProtKB-UniRule"/>
</dbReference>
<evidence type="ECO:0000256" key="8">
    <source>
        <dbReference type="ARBA" id="ARBA00022741"/>
    </source>
</evidence>
<dbReference type="NCBIfam" id="NF002032">
    <property type="entry name" value="PRK00856.1"/>
    <property type="match status" value="1"/>
</dbReference>
<evidence type="ECO:0000256" key="11">
    <source>
        <dbReference type="ARBA" id="ARBA00022975"/>
    </source>
</evidence>
<evidence type="ECO:0000313" key="25">
    <source>
        <dbReference type="EMBL" id="KAK4536958.1"/>
    </source>
</evidence>
<dbReference type="SMART" id="SM01096">
    <property type="entry name" value="CPSase_L_D3"/>
    <property type="match status" value="1"/>
</dbReference>
<dbReference type="InterPro" id="IPR005480">
    <property type="entry name" value="CPSase_lsu_oligo"/>
</dbReference>
<feature type="compositionally biased region" description="Basic and acidic residues" evidence="22">
    <location>
        <begin position="1864"/>
        <end position="1878"/>
    </location>
</feature>
<protein>
    <recommendedName>
        <fullName evidence="27">Aspartate carbamoyltransferase</fullName>
    </recommendedName>
</protein>
<dbReference type="PANTHER" id="PTHR11405">
    <property type="entry name" value="CARBAMOYLTRANSFERASE FAMILY MEMBER"/>
    <property type="match status" value="1"/>
</dbReference>
<dbReference type="InterPro" id="IPR006132">
    <property type="entry name" value="Asp/Orn_carbamoyltranf_P-bd"/>
</dbReference>
<dbReference type="InterPro" id="IPR036914">
    <property type="entry name" value="MGS-like_dom_sf"/>
</dbReference>
<dbReference type="FunFam" id="3.40.50.20:FF:000001">
    <property type="entry name" value="Carbamoyl-phosphate synthase large chain"/>
    <property type="match status" value="1"/>
</dbReference>
<keyword evidence="9" id="KW-0378">Hydrolase</keyword>
<evidence type="ECO:0000256" key="17">
    <source>
        <dbReference type="ARBA" id="ARBA00047359"/>
    </source>
</evidence>
<dbReference type="SUPFAM" id="SSF56059">
    <property type="entry name" value="Glutathione synthetase ATP-binding domain-like"/>
    <property type="match status" value="2"/>
</dbReference>
<dbReference type="PROSITE" id="PS00867">
    <property type="entry name" value="CPSASE_2"/>
    <property type="match status" value="2"/>
</dbReference>
<dbReference type="SUPFAM" id="SSF52440">
    <property type="entry name" value="PreATP-grasp domain"/>
    <property type="match status" value="2"/>
</dbReference>
<dbReference type="InterPro" id="IPR032466">
    <property type="entry name" value="Metal_Hydrolase"/>
</dbReference>
<evidence type="ECO:0000256" key="2">
    <source>
        <dbReference type="ARBA" id="ARBA00004812"/>
    </source>
</evidence>
<feature type="domain" description="ATP-grasp" evidence="23">
    <location>
        <begin position="541"/>
        <end position="733"/>
    </location>
</feature>
<dbReference type="Proteomes" id="UP001301350">
    <property type="component" value="Unassembled WGS sequence"/>
</dbReference>
<dbReference type="PRINTS" id="PR00100">
    <property type="entry name" value="AOTCASE"/>
</dbReference>
<organism evidence="25 26">
    <name type="scientific">Cyanidium caldarium</name>
    <name type="common">Red alga</name>
    <dbReference type="NCBI Taxonomy" id="2771"/>
    <lineage>
        <taxon>Eukaryota</taxon>
        <taxon>Rhodophyta</taxon>
        <taxon>Bangiophyceae</taxon>
        <taxon>Cyanidiales</taxon>
        <taxon>Cyanidiaceae</taxon>
        <taxon>Cyanidium</taxon>
    </lineage>
</organism>
<dbReference type="GO" id="GO:0046872">
    <property type="term" value="F:metal ion binding"/>
    <property type="evidence" value="ECO:0007669"/>
    <property type="project" value="UniProtKB-KW"/>
</dbReference>
<comment type="similarity">
    <text evidence="13">In the 3rd section; belongs to the metallo-dependent hydrolases superfamily. DHOase family. CAD subfamily.</text>
</comment>
<dbReference type="SMART" id="SM00851">
    <property type="entry name" value="MGS"/>
    <property type="match status" value="1"/>
</dbReference>
<comment type="catalytic activity">
    <reaction evidence="20">
        <text>L-glutamine + H2O = L-glutamate + NH4(+)</text>
        <dbReference type="Rhea" id="RHEA:15889"/>
        <dbReference type="ChEBI" id="CHEBI:15377"/>
        <dbReference type="ChEBI" id="CHEBI:28938"/>
        <dbReference type="ChEBI" id="CHEBI:29985"/>
        <dbReference type="ChEBI" id="CHEBI:58359"/>
        <dbReference type="EC" id="3.5.1.2"/>
    </reaction>
</comment>
<dbReference type="Gene3D" id="3.50.30.20">
    <property type="entry name" value="Carbamoyl-phosphate synthase small subunit, N-terminal domain"/>
    <property type="match status" value="1"/>
</dbReference>
<dbReference type="NCBIfam" id="NF003671">
    <property type="entry name" value="PRK05294.1"/>
    <property type="match status" value="1"/>
</dbReference>
<dbReference type="Pfam" id="PF02787">
    <property type="entry name" value="CPSase_L_D3"/>
    <property type="match status" value="1"/>
</dbReference>
<dbReference type="CDD" id="cd01744">
    <property type="entry name" value="GATase1_CPSase"/>
    <property type="match status" value="1"/>
</dbReference>
<comment type="similarity">
    <text evidence="14">In the C-terminal section; belongs to the aspartate/ornithine carbamoyltransferase superfamily. ATCase family.</text>
</comment>
<dbReference type="FunFam" id="3.40.50.1370:FF:000005">
    <property type="entry name" value="CAD protein-like isoform X1"/>
    <property type="match status" value="1"/>
</dbReference>
<dbReference type="InterPro" id="IPR035686">
    <property type="entry name" value="CPSase_GATase1"/>
</dbReference>
<dbReference type="SUPFAM" id="SSF48108">
    <property type="entry name" value="Carbamoyl phosphate synthetase, large subunit connection domain"/>
    <property type="match status" value="1"/>
</dbReference>
<evidence type="ECO:0000256" key="10">
    <source>
        <dbReference type="ARBA" id="ARBA00022840"/>
    </source>
</evidence>
<dbReference type="Pfam" id="PF02729">
    <property type="entry name" value="OTCace_N"/>
    <property type="match status" value="1"/>
</dbReference>
<feature type="domain" description="ATP-grasp" evidence="23">
    <location>
        <begin position="1092"/>
        <end position="1283"/>
    </location>
</feature>
<dbReference type="FunFam" id="3.30.470.20:FF:000001">
    <property type="entry name" value="Carbamoyl-phosphate synthase large chain"/>
    <property type="match status" value="1"/>
</dbReference>
<evidence type="ECO:0000256" key="9">
    <source>
        <dbReference type="ARBA" id="ARBA00022801"/>
    </source>
</evidence>
<keyword evidence="11" id="KW-0665">Pyrimidine biosynthesis</keyword>
<evidence type="ECO:0000256" key="22">
    <source>
        <dbReference type="SAM" id="MobiDB-lite"/>
    </source>
</evidence>
<evidence type="ECO:0000256" key="4">
    <source>
        <dbReference type="ARBA" id="ARBA00022598"/>
    </source>
</evidence>
<dbReference type="SUPFAM" id="SSF51556">
    <property type="entry name" value="Metallo-dependent hydrolases"/>
    <property type="match status" value="1"/>
</dbReference>
<keyword evidence="26" id="KW-1185">Reference proteome</keyword>
<keyword evidence="6" id="KW-0479">Metal-binding</keyword>
<keyword evidence="7" id="KW-0677">Repeat</keyword>
<dbReference type="Gene3D" id="3.30.470.20">
    <property type="entry name" value="ATP-grasp fold, B domain"/>
    <property type="match status" value="2"/>
</dbReference>
<dbReference type="NCBIfam" id="NF009475">
    <property type="entry name" value="PRK12838.1"/>
    <property type="match status" value="1"/>
</dbReference>
<dbReference type="InterPro" id="IPR036901">
    <property type="entry name" value="Asp/Orn_carbamoylTrfase_sf"/>
</dbReference>
<dbReference type="PROSITE" id="PS00866">
    <property type="entry name" value="CPSASE_1"/>
    <property type="match status" value="1"/>
</dbReference>
<comment type="similarity">
    <text evidence="16">In the 2nd section; belongs to the CarB family.</text>
</comment>
<evidence type="ECO:0000256" key="3">
    <source>
        <dbReference type="ARBA" id="ARBA00004852"/>
    </source>
</evidence>
<dbReference type="SUPFAM" id="SSF52021">
    <property type="entry name" value="Carbamoyl phosphate synthetase, small subunit N-terminal domain"/>
    <property type="match status" value="1"/>
</dbReference>
<dbReference type="Pfam" id="PF02142">
    <property type="entry name" value="MGS"/>
    <property type="match status" value="1"/>
</dbReference>
<dbReference type="SUPFAM" id="SSF52317">
    <property type="entry name" value="Class I glutamine amidotransferase-like"/>
    <property type="match status" value="1"/>
</dbReference>
<evidence type="ECO:0000256" key="14">
    <source>
        <dbReference type="ARBA" id="ARBA00043979"/>
    </source>
</evidence>
<evidence type="ECO:0000313" key="26">
    <source>
        <dbReference type="Proteomes" id="UP001301350"/>
    </source>
</evidence>
<keyword evidence="5" id="KW-0808">Transferase</keyword>
<comment type="catalytic activity">
    <reaction evidence="18">
        <text>hydrogencarbonate + L-glutamine + 2 ATP + H2O = carbamoyl phosphate + L-glutamate + 2 ADP + phosphate + 2 H(+)</text>
        <dbReference type="Rhea" id="RHEA:18633"/>
        <dbReference type="ChEBI" id="CHEBI:15377"/>
        <dbReference type="ChEBI" id="CHEBI:15378"/>
        <dbReference type="ChEBI" id="CHEBI:17544"/>
        <dbReference type="ChEBI" id="CHEBI:29985"/>
        <dbReference type="ChEBI" id="CHEBI:30616"/>
        <dbReference type="ChEBI" id="CHEBI:43474"/>
        <dbReference type="ChEBI" id="CHEBI:58228"/>
        <dbReference type="ChEBI" id="CHEBI:58359"/>
        <dbReference type="ChEBI" id="CHEBI:456216"/>
        <dbReference type="EC" id="6.3.5.5"/>
    </reaction>
</comment>
<dbReference type="EMBL" id="JANCYW010000010">
    <property type="protein sequence ID" value="KAK4536958.1"/>
    <property type="molecule type" value="Genomic_DNA"/>
</dbReference>
<reference evidence="25 26" key="1">
    <citation type="submission" date="2022-07" db="EMBL/GenBank/DDBJ databases">
        <title>Genome-wide signatures of adaptation to extreme environments.</title>
        <authorList>
            <person name="Cho C.H."/>
            <person name="Yoon H.S."/>
        </authorList>
    </citation>
    <scope>NUCLEOTIDE SEQUENCE [LARGE SCALE GENOMIC DNA]</scope>
    <source>
        <strain evidence="25 26">DBV 063 E5</strain>
    </source>
</reference>
<dbReference type="Gene3D" id="3.40.50.1380">
    <property type="entry name" value="Methylglyoxal synthase-like domain"/>
    <property type="match status" value="1"/>
</dbReference>
<evidence type="ECO:0000256" key="5">
    <source>
        <dbReference type="ARBA" id="ARBA00022679"/>
    </source>
</evidence>
<name>A0AAV9IYS3_CYACA</name>
<dbReference type="InterPro" id="IPR017926">
    <property type="entry name" value="GATASE"/>
</dbReference>
<dbReference type="InterPro" id="IPR058047">
    <property type="entry name" value="CPSase_preATP-grasp"/>
</dbReference>
<dbReference type="Pfam" id="PF00988">
    <property type="entry name" value="CPSase_sm_chain"/>
    <property type="match status" value="1"/>
</dbReference>
<dbReference type="PROSITE" id="PS51273">
    <property type="entry name" value="GATASE_TYPE_1"/>
    <property type="match status" value="1"/>
</dbReference>
<dbReference type="InterPro" id="IPR036897">
    <property type="entry name" value="CarbamoylP_synth_lsu_oligo_sf"/>
</dbReference>
<dbReference type="Gene3D" id="3.30.1490.20">
    <property type="entry name" value="ATP-grasp fold, A domain"/>
    <property type="match status" value="1"/>
</dbReference>
<dbReference type="InterPro" id="IPR002474">
    <property type="entry name" value="CarbamoylP_synth_ssu_N"/>
</dbReference>
<accession>A0AAV9IYS3</accession>
<evidence type="ECO:0000259" key="24">
    <source>
        <dbReference type="PROSITE" id="PS51855"/>
    </source>
</evidence>
<dbReference type="GO" id="GO:0006526">
    <property type="term" value="P:L-arginine biosynthetic process"/>
    <property type="evidence" value="ECO:0007669"/>
    <property type="project" value="TreeGrafter"/>
</dbReference>
<evidence type="ECO:0000256" key="12">
    <source>
        <dbReference type="ARBA" id="ARBA00023268"/>
    </source>
</evidence>
<keyword evidence="4" id="KW-0436">Ligase</keyword>
<dbReference type="CDD" id="cd01423">
    <property type="entry name" value="MGS_CPS_I_III"/>
    <property type="match status" value="1"/>
</dbReference>
<dbReference type="PROSITE" id="PS00097">
    <property type="entry name" value="CARBAMOYLTRANSFERASE"/>
    <property type="match status" value="1"/>
</dbReference>
<dbReference type="Gene3D" id="3.40.50.1370">
    <property type="entry name" value="Aspartate/ornithine carbamoyltransferase"/>
    <property type="match status" value="2"/>
</dbReference>
<dbReference type="InterPro" id="IPR011607">
    <property type="entry name" value="MGS-like_dom"/>
</dbReference>
<dbReference type="Pfam" id="PF00117">
    <property type="entry name" value="GATase"/>
    <property type="match status" value="1"/>
</dbReference>
<dbReference type="InterPro" id="IPR013815">
    <property type="entry name" value="ATP_grasp_subdomain_1"/>
</dbReference>
<dbReference type="GO" id="GO:0016597">
    <property type="term" value="F:amino acid binding"/>
    <property type="evidence" value="ECO:0007669"/>
    <property type="project" value="InterPro"/>
</dbReference>
<evidence type="ECO:0000256" key="1">
    <source>
        <dbReference type="ARBA" id="ARBA00001947"/>
    </source>
</evidence>
<feature type="region of interest" description="Disordered" evidence="22">
    <location>
        <begin position="1864"/>
        <end position="1925"/>
    </location>
</feature>
<dbReference type="HAMAP" id="MF_00001">
    <property type="entry name" value="Asp_carb_tr"/>
    <property type="match status" value="1"/>
</dbReference>
<dbReference type="GO" id="GO:0006221">
    <property type="term" value="P:pyrimidine nucleotide biosynthetic process"/>
    <property type="evidence" value="ECO:0007669"/>
    <property type="project" value="UniProtKB-KW"/>
</dbReference>
<evidence type="ECO:0000256" key="21">
    <source>
        <dbReference type="PROSITE-ProRule" id="PRU00409"/>
    </source>
</evidence>
<dbReference type="FunFam" id="3.40.50.1370:FF:000002">
    <property type="entry name" value="Aspartate carbamoyltransferase 2"/>
    <property type="match status" value="1"/>
</dbReference>
<dbReference type="GO" id="GO:0006541">
    <property type="term" value="P:glutamine metabolic process"/>
    <property type="evidence" value="ECO:0007669"/>
    <property type="project" value="InterPro"/>
</dbReference>
<dbReference type="Pfam" id="PF02786">
    <property type="entry name" value="CPSase_L_D2"/>
    <property type="match status" value="2"/>
</dbReference>
<dbReference type="NCBIfam" id="NF009455">
    <property type="entry name" value="PRK12815.1"/>
    <property type="match status" value="1"/>
</dbReference>
<dbReference type="Gene3D" id="3.40.50.880">
    <property type="match status" value="1"/>
</dbReference>